<keyword evidence="6" id="KW-1185">Reference proteome</keyword>
<dbReference type="EC" id="5.1.3.15" evidence="4"/>
<dbReference type="Gene3D" id="2.70.98.10">
    <property type="match status" value="1"/>
</dbReference>
<evidence type="ECO:0000256" key="2">
    <source>
        <dbReference type="ARBA" id="ARBA00005866"/>
    </source>
</evidence>
<evidence type="ECO:0000256" key="1">
    <source>
        <dbReference type="ARBA" id="ARBA00001096"/>
    </source>
</evidence>
<dbReference type="GO" id="GO:0030246">
    <property type="term" value="F:carbohydrate binding"/>
    <property type="evidence" value="ECO:0007669"/>
    <property type="project" value="UniProtKB-UniRule"/>
</dbReference>
<evidence type="ECO:0000313" key="5">
    <source>
        <dbReference type="EMBL" id="SNS30099.1"/>
    </source>
</evidence>
<evidence type="ECO:0000313" key="6">
    <source>
        <dbReference type="Proteomes" id="UP000198356"/>
    </source>
</evidence>
<dbReference type="InterPro" id="IPR008183">
    <property type="entry name" value="Aldose_1/G6P_1-epimerase"/>
</dbReference>
<keyword evidence="3 4" id="KW-0413">Isomerase</keyword>
<name>A0A239DCP7_9BACT</name>
<proteinExistence type="inferred from homology"/>
<comment type="similarity">
    <text evidence="2 4">Belongs to the glucose-6-phosphate 1-epimerase family.</text>
</comment>
<dbReference type="PIRSF" id="PIRSF016020">
    <property type="entry name" value="PHexose_mutarotase"/>
    <property type="match status" value="1"/>
</dbReference>
<dbReference type="OrthoDB" id="9790727at2"/>
<dbReference type="Proteomes" id="UP000198356">
    <property type="component" value="Unassembled WGS sequence"/>
</dbReference>
<dbReference type="GO" id="GO:0005975">
    <property type="term" value="P:carbohydrate metabolic process"/>
    <property type="evidence" value="ECO:0007669"/>
    <property type="project" value="InterPro"/>
</dbReference>
<dbReference type="SUPFAM" id="SSF74650">
    <property type="entry name" value="Galactose mutarotase-like"/>
    <property type="match status" value="1"/>
</dbReference>
<dbReference type="AlphaFoldDB" id="A0A239DCP7"/>
<dbReference type="CDD" id="cd09020">
    <property type="entry name" value="D-hex-6-P-epi_like"/>
    <property type="match status" value="1"/>
</dbReference>
<dbReference type="PANTHER" id="PTHR11122:SF13">
    <property type="entry name" value="GLUCOSE-6-PHOSPHATE 1-EPIMERASE"/>
    <property type="match status" value="1"/>
</dbReference>
<dbReference type="Pfam" id="PF01263">
    <property type="entry name" value="Aldose_epim"/>
    <property type="match status" value="1"/>
</dbReference>
<dbReference type="InterPro" id="IPR014718">
    <property type="entry name" value="GH-type_carb-bd"/>
</dbReference>
<reference evidence="5 6" key="1">
    <citation type="submission" date="2017-06" db="EMBL/GenBank/DDBJ databases">
        <authorList>
            <person name="Kim H.J."/>
            <person name="Triplett B.A."/>
        </authorList>
    </citation>
    <scope>NUCLEOTIDE SEQUENCE [LARGE SCALE GENOMIC DNA]</scope>
    <source>
        <strain evidence="5 6">DSM 18704</strain>
    </source>
</reference>
<comment type="catalytic activity">
    <reaction evidence="1">
        <text>alpha-D-glucose 6-phosphate = beta-D-glucose 6-phosphate</text>
        <dbReference type="Rhea" id="RHEA:16249"/>
        <dbReference type="ChEBI" id="CHEBI:58225"/>
        <dbReference type="ChEBI" id="CHEBI:58247"/>
        <dbReference type="EC" id="5.1.3.15"/>
    </reaction>
</comment>
<accession>A0A239DCP7</accession>
<dbReference type="GO" id="GO:0047938">
    <property type="term" value="F:glucose-6-phosphate 1-epimerase activity"/>
    <property type="evidence" value="ECO:0007669"/>
    <property type="project" value="UniProtKB-UniRule"/>
</dbReference>
<evidence type="ECO:0000256" key="3">
    <source>
        <dbReference type="ARBA" id="ARBA00023235"/>
    </source>
</evidence>
<protein>
    <recommendedName>
        <fullName evidence="4">Putative glucose-6-phosphate 1-epimerase</fullName>
        <ecNumber evidence="4">5.1.3.15</ecNumber>
    </recommendedName>
</protein>
<dbReference type="EMBL" id="FZOU01000001">
    <property type="protein sequence ID" value="SNS30099.1"/>
    <property type="molecule type" value="Genomic_DNA"/>
</dbReference>
<organism evidence="5 6">
    <name type="scientific">Granulicella rosea</name>
    <dbReference type="NCBI Taxonomy" id="474952"/>
    <lineage>
        <taxon>Bacteria</taxon>
        <taxon>Pseudomonadati</taxon>
        <taxon>Acidobacteriota</taxon>
        <taxon>Terriglobia</taxon>
        <taxon>Terriglobales</taxon>
        <taxon>Acidobacteriaceae</taxon>
        <taxon>Granulicella</taxon>
    </lineage>
</organism>
<dbReference type="InterPro" id="IPR025532">
    <property type="entry name" value="G6P_1-epimerase"/>
</dbReference>
<dbReference type="InterPro" id="IPR011013">
    <property type="entry name" value="Gal_mutarotase_sf_dom"/>
</dbReference>
<evidence type="ECO:0000256" key="4">
    <source>
        <dbReference type="PIRNR" id="PIRNR016020"/>
    </source>
</evidence>
<sequence length="306" mass="32915">MDIATLNDHFGLPGVLAFEDHAGLTRARITTPACTATVYLHGAHLTHWQPTGQKPVLFLSDKSEFAANKAIRGGVPICFPWFGARTGVHKVTLTGDRADGPMHGFARLQSWTVAFAALSPADGSLRLVLTLDPSPESQALGFDHFRAVYELSLGATLTMKLTVANGGTEPLVFEEALHTYFAVGDAGKTLVHGLEGATYYDKTDGMATKHMPAEPFLFTQETDRALPSTTANVVIEDTVNARRIHVDKSGSNTSVVWNPWKGMADLDASQSHQFVCVETVNGFENAITLTPGESHSMTAHIGIESV</sequence>
<gene>
    <name evidence="5" type="ORF">SAMN05421770_101403</name>
</gene>
<dbReference type="PANTHER" id="PTHR11122">
    <property type="entry name" value="APOSPORY-ASSOCIATED PROTEIN C-RELATED"/>
    <property type="match status" value="1"/>
</dbReference>
<dbReference type="RefSeq" id="WP_089406702.1">
    <property type="nucleotide sequence ID" value="NZ_FZOU01000001.1"/>
</dbReference>